<proteinExistence type="predicted"/>
<accession>A0AAV6ZV32</accession>
<name>A0AAV6ZV32_ENGPU</name>
<dbReference type="EMBL" id="WNYA01000012">
    <property type="protein sequence ID" value="KAG8551100.1"/>
    <property type="molecule type" value="Genomic_DNA"/>
</dbReference>
<comment type="caution">
    <text evidence="1">The sequence shown here is derived from an EMBL/GenBank/DDBJ whole genome shotgun (WGS) entry which is preliminary data.</text>
</comment>
<dbReference type="AlphaFoldDB" id="A0AAV6ZV32"/>
<sequence>MERIPFSSTTSRTLGSVVCALEELFYRSGKSELTMSGVRGPGAVTKWVHFWNLRQDLSNKVKRGEMLLTRAEVPGDHQKAPRACVR</sequence>
<evidence type="ECO:0000313" key="2">
    <source>
        <dbReference type="Proteomes" id="UP000824782"/>
    </source>
</evidence>
<protein>
    <submittedName>
        <fullName evidence="1">Uncharacterized protein</fullName>
    </submittedName>
</protein>
<gene>
    <name evidence="1" type="ORF">GDO81_018463</name>
</gene>
<dbReference type="Proteomes" id="UP000824782">
    <property type="component" value="Unassembled WGS sequence"/>
</dbReference>
<keyword evidence="2" id="KW-1185">Reference proteome</keyword>
<evidence type="ECO:0000313" key="1">
    <source>
        <dbReference type="EMBL" id="KAG8551100.1"/>
    </source>
</evidence>
<organism evidence="1 2">
    <name type="scientific">Engystomops pustulosus</name>
    <name type="common">Tungara frog</name>
    <name type="synonym">Physalaemus pustulosus</name>
    <dbReference type="NCBI Taxonomy" id="76066"/>
    <lineage>
        <taxon>Eukaryota</taxon>
        <taxon>Metazoa</taxon>
        <taxon>Chordata</taxon>
        <taxon>Craniata</taxon>
        <taxon>Vertebrata</taxon>
        <taxon>Euteleostomi</taxon>
        <taxon>Amphibia</taxon>
        <taxon>Batrachia</taxon>
        <taxon>Anura</taxon>
        <taxon>Neobatrachia</taxon>
        <taxon>Hyloidea</taxon>
        <taxon>Leptodactylidae</taxon>
        <taxon>Leiuperinae</taxon>
        <taxon>Engystomops</taxon>
    </lineage>
</organism>
<reference evidence="1" key="1">
    <citation type="thesis" date="2020" institute="ProQuest LLC" country="789 East Eisenhower Parkway, Ann Arbor, MI, USA">
        <title>Comparative Genomics and Chromosome Evolution.</title>
        <authorList>
            <person name="Mudd A.B."/>
        </authorList>
    </citation>
    <scope>NUCLEOTIDE SEQUENCE</scope>
    <source>
        <strain evidence="1">237g6f4</strain>
        <tissue evidence="1">Blood</tissue>
    </source>
</reference>